<dbReference type="EMBL" id="WEHX01000059">
    <property type="protein sequence ID" value="KAB7657245.1"/>
    <property type="molecule type" value="Genomic_DNA"/>
</dbReference>
<accession>A0A6I1EI14</accession>
<comment type="caution">
    <text evidence="6">The sequence shown here is derived from an EMBL/GenBank/DDBJ whole genome shotgun (WGS) entry which is preliminary data.</text>
</comment>
<dbReference type="InterPro" id="IPR036390">
    <property type="entry name" value="WH_DNA-bd_sf"/>
</dbReference>
<evidence type="ECO:0000256" key="1">
    <source>
        <dbReference type="ARBA" id="ARBA00009437"/>
    </source>
</evidence>
<dbReference type="OrthoDB" id="8437302at2"/>
<evidence type="ECO:0000256" key="4">
    <source>
        <dbReference type="ARBA" id="ARBA00023163"/>
    </source>
</evidence>
<dbReference type="InterPro" id="IPR000847">
    <property type="entry name" value="LysR_HTH_N"/>
</dbReference>
<dbReference type="GO" id="GO:0005829">
    <property type="term" value="C:cytosol"/>
    <property type="evidence" value="ECO:0007669"/>
    <property type="project" value="TreeGrafter"/>
</dbReference>
<evidence type="ECO:0000256" key="2">
    <source>
        <dbReference type="ARBA" id="ARBA00023015"/>
    </source>
</evidence>
<evidence type="ECO:0000259" key="5">
    <source>
        <dbReference type="PROSITE" id="PS50931"/>
    </source>
</evidence>
<keyword evidence="2" id="KW-0805">Transcription regulation</keyword>
<dbReference type="InterPro" id="IPR050950">
    <property type="entry name" value="HTH-type_LysR_regulators"/>
</dbReference>
<organism evidence="6 7">
    <name type="scientific">Sutterella seckii</name>
    <dbReference type="NCBI Taxonomy" id="1944635"/>
    <lineage>
        <taxon>Bacteria</taxon>
        <taxon>Pseudomonadati</taxon>
        <taxon>Pseudomonadota</taxon>
        <taxon>Betaproteobacteria</taxon>
        <taxon>Burkholderiales</taxon>
        <taxon>Sutterellaceae</taxon>
        <taxon>Sutterella</taxon>
    </lineage>
</organism>
<dbReference type="SUPFAM" id="SSF53850">
    <property type="entry name" value="Periplasmic binding protein-like II"/>
    <property type="match status" value="1"/>
</dbReference>
<dbReference type="PANTHER" id="PTHR30419:SF24">
    <property type="entry name" value="HTH-TYPE TRANSCRIPTIONAL REGULATOR CZCR"/>
    <property type="match status" value="1"/>
</dbReference>
<dbReference type="GO" id="GO:0003700">
    <property type="term" value="F:DNA-binding transcription factor activity"/>
    <property type="evidence" value="ECO:0007669"/>
    <property type="project" value="InterPro"/>
</dbReference>
<dbReference type="PRINTS" id="PR00039">
    <property type="entry name" value="HTHLYSR"/>
</dbReference>
<dbReference type="SUPFAM" id="SSF46785">
    <property type="entry name" value="Winged helix' DNA-binding domain"/>
    <property type="match status" value="1"/>
</dbReference>
<keyword evidence="4" id="KW-0804">Transcription</keyword>
<evidence type="ECO:0000313" key="6">
    <source>
        <dbReference type="EMBL" id="KAB7657245.1"/>
    </source>
</evidence>
<dbReference type="Gene3D" id="1.10.10.10">
    <property type="entry name" value="Winged helix-like DNA-binding domain superfamily/Winged helix DNA-binding domain"/>
    <property type="match status" value="1"/>
</dbReference>
<feature type="domain" description="HTH lysR-type" evidence="5">
    <location>
        <begin position="1"/>
        <end position="58"/>
    </location>
</feature>
<dbReference type="PANTHER" id="PTHR30419">
    <property type="entry name" value="HTH-TYPE TRANSCRIPTIONAL REGULATOR YBHD"/>
    <property type="match status" value="1"/>
</dbReference>
<comment type="similarity">
    <text evidence="1">Belongs to the LysR transcriptional regulatory family.</text>
</comment>
<dbReference type="GO" id="GO:0003677">
    <property type="term" value="F:DNA binding"/>
    <property type="evidence" value="ECO:0007669"/>
    <property type="project" value="UniProtKB-KW"/>
</dbReference>
<protein>
    <submittedName>
        <fullName evidence="6">LysR family transcriptional regulator</fullName>
    </submittedName>
</protein>
<dbReference type="RefSeq" id="WP_152158669.1">
    <property type="nucleotide sequence ID" value="NZ_WEHX01000059.1"/>
</dbReference>
<dbReference type="InterPro" id="IPR036388">
    <property type="entry name" value="WH-like_DNA-bd_sf"/>
</dbReference>
<dbReference type="AlphaFoldDB" id="A0A6I1EI14"/>
<keyword evidence="3" id="KW-0238">DNA-binding</keyword>
<proteinExistence type="inferred from homology"/>
<dbReference type="CDD" id="cd05466">
    <property type="entry name" value="PBP2_LTTR_substrate"/>
    <property type="match status" value="1"/>
</dbReference>
<name>A0A6I1EI14_9BURK</name>
<evidence type="ECO:0000256" key="3">
    <source>
        <dbReference type="ARBA" id="ARBA00023125"/>
    </source>
</evidence>
<dbReference type="InterPro" id="IPR005119">
    <property type="entry name" value="LysR_subst-bd"/>
</dbReference>
<dbReference type="Pfam" id="PF00126">
    <property type="entry name" value="HTH_1"/>
    <property type="match status" value="1"/>
</dbReference>
<gene>
    <name evidence="6" type="ORF">GBM95_08310</name>
</gene>
<dbReference type="Gene3D" id="3.40.190.10">
    <property type="entry name" value="Periplasmic binding protein-like II"/>
    <property type="match status" value="2"/>
</dbReference>
<dbReference type="Proteomes" id="UP000430564">
    <property type="component" value="Unassembled WGS sequence"/>
</dbReference>
<dbReference type="Pfam" id="PF03466">
    <property type="entry name" value="LysR_substrate"/>
    <property type="match status" value="1"/>
</dbReference>
<reference evidence="6 7" key="1">
    <citation type="submission" date="2019-10" db="EMBL/GenBank/DDBJ databases">
        <title>Genome diversity of Sutterella seckii.</title>
        <authorList>
            <person name="Chaplin A.V."/>
            <person name="Sokolova S.R."/>
            <person name="Mosin K.A."/>
            <person name="Ivanova E.L."/>
            <person name="Kochetkova T.O."/>
            <person name="Goltsov A.Y."/>
            <person name="Trofimov D.Y."/>
            <person name="Efimov B.A."/>
        </authorList>
    </citation>
    <scope>NUCLEOTIDE SEQUENCE [LARGE SCALE GENOMIC DNA]</scope>
    <source>
        <strain evidence="6 7">ASD393</strain>
    </source>
</reference>
<evidence type="ECO:0000313" key="7">
    <source>
        <dbReference type="Proteomes" id="UP000430564"/>
    </source>
</evidence>
<sequence>MNLEKVSYLITAIEAGSFSLAAEKLGMTQSGLNRQITSLEDELKTTLLLRGRRGVVPAKGAEPVIARLRELLLAEKRVHEEIAAVKGLVMGELTIGSYFSISTTWLPPLLKHFSDAYPAITLSTVEGTDQELVTRLKDGTLDCAFLSQHSYDGDFFPLMETEFVAWLPPEHPLASRDTVTAEDITKEPFIYPRVHHNTDIDDFFTRHRTAPKTHLITNDPYSAYAMVNAGLGVSVNNRLQSINLKGNVVLKPFSPQERVTLGIALPSLSTASPALMRLVAMARSMAKDFSTGPFAEALPSA</sequence>
<dbReference type="PROSITE" id="PS50931">
    <property type="entry name" value="HTH_LYSR"/>
    <property type="match status" value="1"/>
</dbReference>